<dbReference type="OrthoDB" id="2898509at2759"/>
<reference evidence="2" key="1">
    <citation type="submission" date="2022-12" db="EMBL/GenBank/DDBJ databases">
        <authorList>
            <person name="Petersen C."/>
        </authorList>
    </citation>
    <scope>NUCLEOTIDE SEQUENCE</scope>
    <source>
        <strain evidence="2">IBT 15544</strain>
    </source>
</reference>
<keyword evidence="3" id="KW-1185">Reference proteome</keyword>
<comment type="caution">
    <text evidence="2">The sequence shown here is derived from an EMBL/GenBank/DDBJ whole genome shotgun (WGS) entry which is preliminary data.</text>
</comment>
<evidence type="ECO:0000256" key="1">
    <source>
        <dbReference type="ARBA" id="ARBA00023002"/>
    </source>
</evidence>
<name>A0A9W9MN34_9EURO</name>
<evidence type="ECO:0000313" key="3">
    <source>
        <dbReference type="Proteomes" id="UP001150904"/>
    </source>
</evidence>
<proteinExistence type="predicted"/>
<dbReference type="PANTHER" id="PTHR47534">
    <property type="entry name" value="YALI0E05731P"/>
    <property type="match status" value="1"/>
</dbReference>
<gene>
    <name evidence="2" type="ORF">N7498_005192</name>
</gene>
<reference evidence="2" key="2">
    <citation type="journal article" date="2023" name="IMA Fungus">
        <title>Comparative genomic study of the Penicillium genus elucidates a diverse pangenome and 15 lateral gene transfer events.</title>
        <authorList>
            <person name="Petersen C."/>
            <person name="Sorensen T."/>
            <person name="Nielsen M.R."/>
            <person name="Sondergaard T.E."/>
            <person name="Sorensen J.L."/>
            <person name="Fitzpatrick D.A."/>
            <person name="Frisvad J.C."/>
            <person name="Nielsen K.L."/>
        </authorList>
    </citation>
    <scope>NUCLEOTIDE SEQUENCE</scope>
    <source>
        <strain evidence="2">IBT 15544</strain>
    </source>
</reference>
<dbReference type="PRINTS" id="PR00081">
    <property type="entry name" value="GDHRDH"/>
</dbReference>
<dbReference type="InterPro" id="IPR052228">
    <property type="entry name" value="Sec_Metab_Biosynth_Oxidored"/>
</dbReference>
<dbReference type="Proteomes" id="UP001150904">
    <property type="component" value="Unassembled WGS sequence"/>
</dbReference>
<dbReference type="InterPro" id="IPR002347">
    <property type="entry name" value="SDR_fam"/>
</dbReference>
<dbReference type="AlphaFoldDB" id="A0A9W9MN34"/>
<evidence type="ECO:0000313" key="2">
    <source>
        <dbReference type="EMBL" id="KAJ5204313.1"/>
    </source>
</evidence>
<accession>A0A9W9MN34</accession>
<dbReference type="SUPFAM" id="SSF51735">
    <property type="entry name" value="NAD(P)-binding Rossmann-fold domains"/>
    <property type="match status" value="1"/>
</dbReference>
<dbReference type="Pfam" id="PF00106">
    <property type="entry name" value="adh_short"/>
    <property type="match status" value="1"/>
</dbReference>
<organism evidence="2 3">
    <name type="scientific">Penicillium cinerascens</name>
    <dbReference type="NCBI Taxonomy" id="70096"/>
    <lineage>
        <taxon>Eukaryota</taxon>
        <taxon>Fungi</taxon>
        <taxon>Dikarya</taxon>
        <taxon>Ascomycota</taxon>
        <taxon>Pezizomycotina</taxon>
        <taxon>Eurotiomycetes</taxon>
        <taxon>Eurotiomycetidae</taxon>
        <taxon>Eurotiales</taxon>
        <taxon>Aspergillaceae</taxon>
        <taxon>Penicillium</taxon>
    </lineage>
</organism>
<keyword evidence="1" id="KW-0560">Oxidoreductase</keyword>
<sequence>MAHTLTQAREWNATLKSARPELVALFVGGTSGIGRSTAIKLASSIARPTVYIVGRNETAGAQVVEEMKAANQNGSYSFIAADVSDLRNVDTVCQKLKSNIKALDLLFLSCGGFTFSKQETDAKIDVNHILRYYSRMRFIYNLLPSLEAAQSPRVVSILAGGKETKIQEDNLDLQKEFSLSTSNGYPATMTSLVFEVLASEHPSISFLHVFPGVVATPMMKKSMGSVVGSILSFLTIPISISMSKSGEWNTFLATSAEYPAKNASTGEYPGYYLLNYNGNDATNKALMEQLRKEGFPNTVWKHTLATFDRICA</sequence>
<protein>
    <submittedName>
        <fullName evidence="2">Short-chain dehydrogenases/reductase</fullName>
    </submittedName>
</protein>
<dbReference type="Gene3D" id="3.40.50.720">
    <property type="entry name" value="NAD(P)-binding Rossmann-like Domain"/>
    <property type="match status" value="1"/>
</dbReference>
<dbReference type="GeneID" id="83179555"/>
<dbReference type="GO" id="GO:0016491">
    <property type="term" value="F:oxidoreductase activity"/>
    <property type="evidence" value="ECO:0007669"/>
    <property type="project" value="UniProtKB-KW"/>
</dbReference>
<dbReference type="InterPro" id="IPR036291">
    <property type="entry name" value="NAD(P)-bd_dom_sf"/>
</dbReference>
<dbReference type="EMBL" id="JAPQKR010000012">
    <property type="protein sequence ID" value="KAJ5204313.1"/>
    <property type="molecule type" value="Genomic_DNA"/>
</dbReference>
<dbReference type="PANTHER" id="PTHR47534:SF3">
    <property type="entry name" value="ALCOHOL DEHYDROGENASE-LIKE C-TERMINAL DOMAIN-CONTAINING PROTEIN"/>
    <property type="match status" value="1"/>
</dbReference>
<dbReference type="RefSeq" id="XP_058308792.1">
    <property type="nucleotide sequence ID" value="XM_058452254.1"/>
</dbReference>